<reference evidence="2" key="1">
    <citation type="submission" date="2012-11" db="EMBL/GenBank/DDBJ databases">
        <authorList>
            <person name="Lucero-Rivera Y.E."/>
            <person name="Tovar-Ramirez D."/>
        </authorList>
    </citation>
    <scope>NUCLEOTIDE SEQUENCE [LARGE SCALE GENOMIC DNA]</scope>
    <source>
        <strain evidence="2">Araruama</strain>
    </source>
</reference>
<accession>A0A1V1NV94</accession>
<organism evidence="1 2">
    <name type="scientific">Candidatus Magnetoglobus multicellularis str. Araruama</name>
    <dbReference type="NCBI Taxonomy" id="890399"/>
    <lineage>
        <taxon>Bacteria</taxon>
        <taxon>Pseudomonadati</taxon>
        <taxon>Thermodesulfobacteriota</taxon>
        <taxon>Desulfobacteria</taxon>
        <taxon>Desulfobacterales</taxon>
        <taxon>Desulfobacteraceae</taxon>
        <taxon>Candidatus Magnetoglobus</taxon>
    </lineage>
</organism>
<comment type="caution">
    <text evidence="1">The sequence shown here is derived from an EMBL/GenBank/DDBJ whole genome shotgun (WGS) entry which is preliminary data.</text>
</comment>
<evidence type="ECO:0000313" key="1">
    <source>
        <dbReference type="EMBL" id="ETR66478.1"/>
    </source>
</evidence>
<sequence>MRYDQSDIRDASDSRFTYEGHSGETFTNSLGMTFVYIEPGTFMMGSPSDEPGRGGDEFLDTLKEKLVSPLKKQIFS</sequence>
<protein>
    <recommendedName>
        <fullName evidence="3">Sulfatase-modifying factor enzyme domain-containing protein</fullName>
    </recommendedName>
</protein>
<evidence type="ECO:0000313" key="2">
    <source>
        <dbReference type="Proteomes" id="UP000189670"/>
    </source>
</evidence>
<dbReference type="Proteomes" id="UP000189670">
    <property type="component" value="Unassembled WGS sequence"/>
</dbReference>
<evidence type="ECO:0008006" key="3">
    <source>
        <dbReference type="Google" id="ProtNLM"/>
    </source>
</evidence>
<proteinExistence type="predicted"/>
<name>A0A1V1NV94_9BACT</name>
<gene>
    <name evidence="1" type="ORF">OMM_12754</name>
</gene>
<dbReference type="EMBL" id="ATBP01001958">
    <property type="protein sequence ID" value="ETR66478.1"/>
    <property type="molecule type" value="Genomic_DNA"/>
</dbReference>
<dbReference type="AlphaFoldDB" id="A0A1V1NV94"/>